<evidence type="ECO:0000256" key="3">
    <source>
        <dbReference type="ARBA" id="ARBA00006772"/>
    </source>
</evidence>
<gene>
    <name evidence="11" type="ORF">RIMI_LOCUS20689211</name>
</gene>
<keyword evidence="8" id="KW-0915">Sodium</keyword>
<evidence type="ECO:0000256" key="9">
    <source>
        <dbReference type="SAM" id="Phobius"/>
    </source>
</evidence>
<dbReference type="SUPFAM" id="SSF54160">
    <property type="entry name" value="Chromo domain-like"/>
    <property type="match status" value="1"/>
</dbReference>
<dbReference type="InterPro" id="IPR023780">
    <property type="entry name" value="Chromo_domain"/>
</dbReference>
<dbReference type="Pfam" id="PF00939">
    <property type="entry name" value="Na_sulph_symp"/>
    <property type="match status" value="1"/>
</dbReference>
<evidence type="ECO:0000313" key="11">
    <source>
        <dbReference type="EMBL" id="CAJ0965843.1"/>
    </source>
</evidence>
<dbReference type="InterPro" id="IPR056924">
    <property type="entry name" value="SH3_Tf2-1"/>
</dbReference>
<evidence type="ECO:0000256" key="5">
    <source>
        <dbReference type="ARBA" id="ARBA00022692"/>
    </source>
</evidence>
<dbReference type="Pfam" id="PF00385">
    <property type="entry name" value="Chromo"/>
    <property type="match status" value="1"/>
</dbReference>
<keyword evidence="5 9" id="KW-0812">Transmembrane</keyword>
<name>A0ABN9MHS2_9NEOB</name>
<evidence type="ECO:0000256" key="2">
    <source>
        <dbReference type="ARBA" id="ARBA00004141"/>
    </source>
</evidence>
<dbReference type="CDD" id="cd00303">
    <property type="entry name" value="retropepsin_like"/>
    <property type="match status" value="1"/>
</dbReference>
<keyword evidence="12" id="KW-1185">Reference proteome</keyword>
<dbReference type="PROSITE" id="PS01271">
    <property type="entry name" value="NA_SULFATE"/>
    <property type="match status" value="1"/>
</dbReference>
<keyword evidence="4" id="KW-0813">Transport</keyword>
<evidence type="ECO:0000256" key="6">
    <source>
        <dbReference type="ARBA" id="ARBA00022989"/>
    </source>
</evidence>
<reference evidence="11" key="1">
    <citation type="submission" date="2023-07" db="EMBL/GenBank/DDBJ databases">
        <authorList>
            <person name="Stuckert A."/>
        </authorList>
    </citation>
    <scope>NUCLEOTIDE SEQUENCE</scope>
</reference>
<dbReference type="PANTHER" id="PTHR10283:SF109">
    <property type="entry name" value="NA(+)_CITRATE COTRANSPORTER"/>
    <property type="match status" value="1"/>
</dbReference>
<dbReference type="PROSITE" id="PS50013">
    <property type="entry name" value="CHROMO_2"/>
    <property type="match status" value="1"/>
</dbReference>
<feature type="domain" description="Chromo" evidence="10">
    <location>
        <begin position="727"/>
        <end position="751"/>
    </location>
</feature>
<comment type="similarity">
    <text evidence="3">Belongs to the SLC13A/DASS transporter (TC 2.A.47) family. NADC subfamily.</text>
</comment>
<evidence type="ECO:0000256" key="8">
    <source>
        <dbReference type="ARBA" id="ARBA00023201"/>
    </source>
</evidence>
<dbReference type="InterPro" id="IPR000953">
    <property type="entry name" value="Chromo/chromo_shadow_dom"/>
</dbReference>
<organism evidence="11 12">
    <name type="scientific">Ranitomeya imitator</name>
    <name type="common">mimic poison frog</name>
    <dbReference type="NCBI Taxonomy" id="111125"/>
    <lineage>
        <taxon>Eukaryota</taxon>
        <taxon>Metazoa</taxon>
        <taxon>Chordata</taxon>
        <taxon>Craniata</taxon>
        <taxon>Vertebrata</taxon>
        <taxon>Euteleostomi</taxon>
        <taxon>Amphibia</taxon>
        <taxon>Batrachia</taxon>
        <taxon>Anura</taxon>
        <taxon>Neobatrachia</taxon>
        <taxon>Hyloidea</taxon>
        <taxon>Dendrobatidae</taxon>
        <taxon>Dendrobatinae</taxon>
        <taxon>Ranitomeya</taxon>
    </lineage>
</organism>
<accession>A0ABN9MHS2</accession>
<proteinExistence type="inferred from homology"/>
<keyword evidence="6 9" id="KW-1133">Transmembrane helix</keyword>
<evidence type="ECO:0000256" key="7">
    <source>
        <dbReference type="ARBA" id="ARBA00023136"/>
    </source>
</evidence>
<sequence length="933" mass="103734">MRCSILRPHPVMRCSIMRPHPVMRCSILRPHPYVLLHPASPSLCAAASCVPILMCCCILRPHPYVLLHPASPSLCAAPILRPHPYVLLHPASPSLCAAASCVPILMCCCILRPHPYVLLHPASPSLCAAPSCVPILMYCCILRPHPASPSLCAAASCVPILMFMLHPASPSLCAAASCVPILMCCCILRPHPYVLLHPASPSLCAAAFCVPILMYCCILRPHPYVHVLLHPASPSLCSYCILRPHPYVHATSCVPILMFMLHPASPSLCAAPSCVPILMCCSILRPHPYVLLHPASPSLCAAPILHPHPYVHAASCIPILMCCCILRPHPYVLLPSCVPILMFMLHPASPSLCAAASCVPILMFMLHPASPVGQDEAEIYCQKFRKSSVLTQWNECALAAKFRDGLSEAIKDVMVGFPAPAGLNESMTMAVQIDRRLRERKPVHHLAVSSEPSPEIMQCDRIQSRSERQKYRRKKGLCFYCGDSAHVISACSKRTKKVDKSVAISTLQSKFILSVTLICSLSSITVDAYVDSGAALSLMDWSFANRCGFSLEPLEVPIPLKGIDSTPLAMNKPQYWTQVTMRMTPVHQEVIRFLVEPSDCPGVDMVVDRLHRIWSHVVDNLKLSQEKAQQFANRRRRVGPRLLVGDLVWLSSRFVPMKVSSPKFKPRFIGPYRILEILNPVLFRLDLPASFAIHNVFHRSLLRKYEVPVVPSLEPPAPVLVEGELEYVVEKILDSRVSRRKLQYLVKWKGYGFWTVILLGEQMTFLHSIPAWAIAMILSLMIAVFTECASNVATATLFLPILASMAKSIMVNPLYIMIPCTLSTSFAFMLPVATPPNAIVFSYGHLHVSDMVTILTVVLGKNACENRPYNEHYWYLMHDHSHQHLGPSHVQLGHFPNVGQQYRWAMMQSHFKRNESQGCNDDEEHCCEILCIK</sequence>
<keyword evidence="7 9" id="KW-0472">Membrane</keyword>
<evidence type="ECO:0000259" key="10">
    <source>
        <dbReference type="PROSITE" id="PS50013"/>
    </source>
</evidence>
<feature type="transmembrane region" description="Helical" evidence="9">
    <location>
        <begin position="814"/>
        <end position="833"/>
    </location>
</feature>
<evidence type="ECO:0000256" key="1">
    <source>
        <dbReference type="ARBA" id="ARBA00004123"/>
    </source>
</evidence>
<dbReference type="InterPro" id="IPR016197">
    <property type="entry name" value="Chromo-like_dom_sf"/>
</dbReference>
<dbReference type="Gene3D" id="2.40.50.40">
    <property type="match status" value="1"/>
</dbReference>
<feature type="transmembrane region" description="Helical" evidence="9">
    <location>
        <begin position="839"/>
        <end position="859"/>
    </location>
</feature>
<dbReference type="CDD" id="cd00024">
    <property type="entry name" value="CD_CSD"/>
    <property type="match status" value="1"/>
</dbReference>
<keyword evidence="8" id="KW-0406">Ion transport</keyword>
<evidence type="ECO:0000256" key="4">
    <source>
        <dbReference type="ARBA" id="ARBA00022448"/>
    </source>
</evidence>
<dbReference type="PANTHER" id="PTHR10283">
    <property type="entry name" value="SOLUTE CARRIER FAMILY 13 MEMBER"/>
    <property type="match status" value="1"/>
</dbReference>
<feature type="transmembrane region" description="Helical" evidence="9">
    <location>
        <begin position="772"/>
        <end position="802"/>
    </location>
</feature>
<dbReference type="Pfam" id="PF24626">
    <property type="entry name" value="SH3_Tf2-1"/>
    <property type="match status" value="1"/>
</dbReference>
<dbReference type="EMBL" id="CAUEEQ010070125">
    <property type="protein sequence ID" value="CAJ0965843.1"/>
    <property type="molecule type" value="Genomic_DNA"/>
</dbReference>
<comment type="caution">
    <text evidence="11">The sequence shown here is derived from an EMBL/GenBank/DDBJ whole genome shotgun (WGS) entry which is preliminary data.</text>
</comment>
<evidence type="ECO:0000313" key="12">
    <source>
        <dbReference type="Proteomes" id="UP001176940"/>
    </source>
</evidence>
<protein>
    <recommendedName>
        <fullName evidence="10">Chromo domain-containing protein</fullName>
    </recommendedName>
</protein>
<comment type="subcellular location">
    <subcellularLocation>
        <location evidence="2">Membrane</location>
        <topology evidence="2">Multi-pass membrane protein</topology>
    </subcellularLocation>
    <subcellularLocation>
        <location evidence="1">Nucleus</location>
    </subcellularLocation>
</comment>
<dbReference type="InterPro" id="IPR031312">
    <property type="entry name" value="Na/sul_symport_CS"/>
</dbReference>
<dbReference type="InterPro" id="IPR001898">
    <property type="entry name" value="SLC13A/DASS"/>
</dbReference>
<dbReference type="Proteomes" id="UP001176940">
    <property type="component" value="Unassembled WGS sequence"/>
</dbReference>
<keyword evidence="8" id="KW-0739">Sodium transport</keyword>